<evidence type="ECO:0000313" key="1">
    <source>
        <dbReference type="EMBL" id="CAG9326702.1"/>
    </source>
</evidence>
<keyword evidence="2" id="KW-1185">Reference proteome</keyword>
<dbReference type="Pfam" id="PF13516">
    <property type="entry name" value="LRR_6"/>
    <property type="match status" value="2"/>
</dbReference>
<dbReference type="AlphaFoldDB" id="A0AAU9JQV9"/>
<sequence length="336" mass="38767">MEGTYWFYNCHEQRRLDEITALGYKCTGRLWNDLANIIQSLSAYMHPSFKEQLRDMSTSSGQEIEIPNFLATSFHFDVFSFKILIFTLTTDPVRMLRFNNCGLSEELVDMLQSIIHLDHINWIQLDWNPGLPDRKYIDFLKEGTKLQTLSLRCCNLGNEAIHGICEALKTNKTLKALDLYGNCFNTLTSFAGVLETNRYLVHLNLAKNNLTDDHIAPFIGVFGRLHFPDDKVEEYRKKEKDLAKAKALKSKGKQVEPEPPADELVQDEESKQFYLIKNKVFKRLNLSLNNISSDHYLRLLLHQVLPNFKLVLQVNPIPESVKRQLAMGFADILILN</sequence>
<reference evidence="1" key="1">
    <citation type="submission" date="2021-09" db="EMBL/GenBank/DDBJ databases">
        <authorList>
            <consortium name="AG Swart"/>
            <person name="Singh M."/>
            <person name="Singh A."/>
            <person name="Seah K."/>
            <person name="Emmerich C."/>
        </authorList>
    </citation>
    <scope>NUCLEOTIDE SEQUENCE</scope>
    <source>
        <strain evidence="1">ATCC30299</strain>
    </source>
</reference>
<dbReference type="SUPFAM" id="SSF52047">
    <property type="entry name" value="RNI-like"/>
    <property type="match status" value="1"/>
</dbReference>
<dbReference type="PANTHER" id="PTHR46984">
    <property type="entry name" value="LEUCINE-RICH REPEAT-CONTAINING PROTEIN 71"/>
    <property type="match status" value="1"/>
</dbReference>
<accession>A0AAU9JQV9</accession>
<proteinExistence type="predicted"/>
<dbReference type="InterPro" id="IPR001611">
    <property type="entry name" value="Leu-rich_rpt"/>
</dbReference>
<dbReference type="PANTHER" id="PTHR46984:SF1">
    <property type="entry name" value="LEUCINE-RICH REPEAT-CONTAINING PROTEIN 71"/>
    <property type="match status" value="1"/>
</dbReference>
<dbReference type="Gene3D" id="3.80.10.10">
    <property type="entry name" value="Ribonuclease Inhibitor"/>
    <property type="match status" value="1"/>
</dbReference>
<protein>
    <submittedName>
        <fullName evidence="1">Uncharacterized protein</fullName>
    </submittedName>
</protein>
<name>A0AAU9JQV9_9CILI</name>
<gene>
    <name evidence="1" type="ORF">BSTOLATCC_MIC41975</name>
</gene>
<dbReference type="InterPro" id="IPR032675">
    <property type="entry name" value="LRR_dom_sf"/>
</dbReference>
<dbReference type="InterPro" id="IPR053040">
    <property type="entry name" value="LRR-containing_protein_71"/>
</dbReference>
<comment type="caution">
    <text evidence="1">The sequence shown here is derived from an EMBL/GenBank/DDBJ whole genome shotgun (WGS) entry which is preliminary data.</text>
</comment>
<dbReference type="Proteomes" id="UP001162131">
    <property type="component" value="Unassembled WGS sequence"/>
</dbReference>
<evidence type="ECO:0000313" key="2">
    <source>
        <dbReference type="Proteomes" id="UP001162131"/>
    </source>
</evidence>
<dbReference type="SMART" id="SM00368">
    <property type="entry name" value="LRR_RI"/>
    <property type="match status" value="2"/>
</dbReference>
<dbReference type="EMBL" id="CAJZBQ010000041">
    <property type="protein sequence ID" value="CAG9326702.1"/>
    <property type="molecule type" value="Genomic_DNA"/>
</dbReference>
<organism evidence="1 2">
    <name type="scientific">Blepharisma stoltei</name>
    <dbReference type="NCBI Taxonomy" id="1481888"/>
    <lineage>
        <taxon>Eukaryota</taxon>
        <taxon>Sar</taxon>
        <taxon>Alveolata</taxon>
        <taxon>Ciliophora</taxon>
        <taxon>Postciliodesmatophora</taxon>
        <taxon>Heterotrichea</taxon>
        <taxon>Heterotrichida</taxon>
        <taxon>Blepharismidae</taxon>
        <taxon>Blepharisma</taxon>
    </lineage>
</organism>